<gene>
    <name evidence="2" type="ORF">OFUS_LOCUS23611</name>
</gene>
<dbReference type="AlphaFoldDB" id="A0A8J1XJ55"/>
<feature type="disulfide bond" evidence="1">
    <location>
        <begin position="93"/>
        <end position="103"/>
    </location>
</feature>
<proteinExistence type="predicted"/>
<dbReference type="PANTHER" id="PTHR48071:SF18">
    <property type="entry name" value="DELETED IN MALIGNANT BRAIN TUMORS 1 PROTEIN-RELATED"/>
    <property type="match status" value="1"/>
</dbReference>
<comment type="caution">
    <text evidence="2">The sequence shown here is derived from an EMBL/GenBank/DDBJ whole genome shotgun (WGS) entry which is preliminary data.</text>
</comment>
<accession>A0A8J1XJ55</accession>
<sequence>LRASVICGKLPIELGGNGRESEIKGEVMVSDLIERWPNHPVCGSGWDEKDARVVCRQLGFPYKNASVYFMDYTPNEYDLDYHGGGSSITNVNCKGDETHLGKCDFDLDFSLVAAQGQYDHHSYCTEYELHHSYVDFDIDFNLCNNSIAGVICK</sequence>
<dbReference type="PROSITE" id="PS50287">
    <property type="entry name" value="SRCR_2"/>
    <property type="match status" value="1"/>
</dbReference>
<comment type="caution">
    <text evidence="1">Lacks conserved residue(s) required for the propagation of feature annotation.</text>
</comment>
<dbReference type="GO" id="GO:0016020">
    <property type="term" value="C:membrane"/>
    <property type="evidence" value="ECO:0007669"/>
    <property type="project" value="InterPro"/>
</dbReference>
<evidence type="ECO:0000256" key="1">
    <source>
        <dbReference type="PROSITE-ProRule" id="PRU00196"/>
    </source>
</evidence>
<dbReference type="EMBL" id="CAIIXF020000011">
    <property type="protein sequence ID" value="CAH1799625.1"/>
    <property type="molecule type" value="Genomic_DNA"/>
</dbReference>
<keyword evidence="3" id="KW-1185">Reference proteome</keyword>
<reference evidence="2" key="1">
    <citation type="submission" date="2022-03" db="EMBL/GenBank/DDBJ databases">
        <authorList>
            <person name="Martin C."/>
        </authorList>
    </citation>
    <scope>NUCLEOTIDE SEQUENCE</scope>
</reference>
<dbReference type="SMART" id="SM00202">
    <property type="entry name" value="SR"/>
    <property type="match status" value="1"/>
</dbReference>
<protein>
    <submittedName>
        <fullName evidence="2">Uncharacterized protein</fullName>
    </submittedName>
</protein>
<organism evidence="2 3">
    <name type="scientific">Owenia fusiformis</name>
    <name type="common">Polychaete worm</name>
    <dbReference type="NCBI Taxonomy" id="6347"/>
    <lineage>
        <taxon>Eukaryota</taxon>
        <taxon>Metazoa</taxon>
        <taxon>Spiralia</taxon>
        <taxon>Lophotrochozoa</taxon>
        <taxon>Annelida</taxon>
        <taxon>Polychaeta</taxon>
        <taxon>Sedentaria</taxon>
        <taxon>Canalipalpata</taxon>
        <taxon>Sabellida</taxon>
        <taxon>Oweniida</taxon>
        <taxon>Oweniidae</taxon>
        <taxon>Owenia</taxon>
    </lineage>
</organism>
<dbReference type="Pfam" id="PF00530">
    <property type="entry name" value="SRCR"/>
    <property type="match status" value="1"/>
</dbReference>
<evidence type="ECO:0000313" key="3">
    <source>
        <dbReference type="Proteomes" id="UP000749559"/>
    </source>
</evidence>
<feature type="non-terminal residue" evidence="2">
    <location>
        <position position="1"/>
    </location>
</feature>
<dbReference type="InterPro" id="IPR001190">
    <property type="entry name" value="SRCR"/>
</dbReference>
<dbReference type="Gene3D" id="3.10.250.10">
    <property type="entry name" value="SRCR-like domain"/>
    <property type="match status" value="1"/>
</dbReference>
<dbReference type="SUPFAM" id="SSF56487">
    <property type="entry name" value="SRCR-like"/>
    <property type="match status" value="1"/>
</dbReference>
<name>A0A8J1XJ55_OWEFU</name>
<evidence type="ECO:0000313" key="2">
    <source>
        <dbReference type="EMBL" id="CAH1799625.1"/>
    </source>
</evidence>
<dbReference type="PANTHER" id="PTHR48071">
    <property type="entry name" value="SRCR DOMAIN-CONTAINING PROTEIN"/>
    <property type="match status" value="1"/>
</dbReference>
<keyword evidence="1" id="KW-1015">Disulfide bond</keyword>
<dbReference type="InterPro" id="IPR036772">
    <property type="entry name" value="SRCR-like_dom_sf"/>
</dbReference>
<dbReference type="OrthoDB" id="10066015at2759"/>
<dbReference type="Proteomes" id="UP000749559">
    <property type="component" value="Unassembled WGS sequence"/>
</dbReference>